<reference evidence="2" key="2">
    <citation type="submission" date="2023-07" db="EMBL/GenBank/DDBJ databases">
        <authorList>
            <person name="Zhang M."/>
            <person name="Zhou G."/>
        </authorList>
    </citation>
    <scope>NUCLEOTIDE SEQUENCE</scope>
    <source>
        <strain evidence="2">BJSY19SF1-2</strain>
    </source>
</reference>
<evidence type="ECO:0000313" key="3">
    <source>
        <dbReference type="Proteomes" id="UP001283691"/>
    </source>
</evidence>
<reference evidence="2" key="1">
    <citation type="journal article" date="2023" name="Front. Microbiol.">
        <title>Genomic diversity and taxonomic marker for Arcobacter species.</title>
        <authorList>
            <person name="Zhou G."/>
            <person name="Gu Y."/>
            <person name="Wang H."/>
            <person name="Chen X."/>
            <person name="Zhang X."/>
            <person name="Shao Z."/>
            <person name="Yan X."/>
            <person name="Zhang J."/>
            <person name="Zhang M."/>
        </authorList>
    </citation>
    <scope>NUCLEOTIDE SEQUENCE</scope>
    <source>
        <strain evidence="2">BJSY19SF1-2</strain>
    </source>
</reference>
<dbReference type="RefSeq" id="WP_319048389.1">
    <property type="nucleotide sequence ID" value="NZ_JAUQUR010000007.1"/>
</dbReference>
<dbReference type="Pfam" id="PF05729">
    <property type="entry name" value="NACHT"/>
    <property type="match status" value="1"/>
</dbReference>
<protein>
    <submittedName>
        <fullName evidence="2">NACHT domain-containing protein</fullName>
    </submittedName>
</protein>
<dbReference type="Gene3D" id="3.40.50.300">
    <property type="entry name" value="P-loop containing nucleotide triphosphate hydrolases"/>
    <property type="match status" value="1"/>
</dbReference>
<sequence>MSQFIKNLIYEEESLFLEYKSKWYWKENEKPTSNEWGEFLKDFSALVNCSEAYIEESKYLIIGIDENQKEIDKRVKDVKFLQDSKYSDLVFFKNEIVKKINSFFRTDSGEEIVYNNFSISTYIIDNKKVLVFELLPTKNLLILDKDLMDKNRTEKRNNVFIRELKKVNDPQVANASPETIGKLQSVILTYKIKKNKEEKKDRSIEKTINLFIQNNDIYELETPKKEKIWSENIYFELYPVKSAFHNIDFLYIYDRTSQQKTYNYLMREGLLTDNAQKWIIIDNGLKKDINGILSKFKADKVYSLDEFAYEHLYKKYFEDSVYHDGKFKTQDQVKNFVEPYTSKSNEKNAFLILSEWYSQASKPLMVIKGYGGIGKTTLVKYFLDDLFTHNRDNELNSKILFIDSKEILDEISKQNTVNNIYDFYDALAKQKNIEKRLGKELLELSVDNGNLLIVLDGIDEVIAKLVSRFDIENFINTIYNNYSLGNEKTKIIITCRDYFWNSNIATGYEIDTLELEAFTRELAEEFFKKQFSETSKEFEKCLKFADEFALSEQDKDIYIPYILDVIMDIVKQQKELGSVNRHDIQTDLLNADITNDYFIGRMCNREIPKLENLAIDLQLQVFISMAINFNGVVPDESRKKLFKTIQTTFSESLVKKFKGHPLISYQNNTMTFRYDFFREFFINLYISKFFTIRNSTVLEDDFKEIMIEYIKYDNSFTEYISRRIKFDDEFQLFAISILEDLIAEIKEKESIETRRLISSILILLLVSLRESNQKNDIVAKTELLVNIFGQNLEFLTLINLFGADKNNYPIFNFEGKTIKNAWFENYEYFWECKYDEYTSFEDSIFKYLEPRKQISLPKIHDNLFKDCDISGIEKVIQNEKNKHETKTKQINKNLLKIFRHFEQSGTFKEKKIDDTRKKCDTVILDKLINNNVIEAYKNPSRPTLKQYRVLDEYHNIVKILSQEGTCLEFEKVLKFLE</sequence>
<evidence type="ECO:0000313" key="2">
    <source>
        <dbReference type="EMBL" id="MDX4069858.1"/>
    </source>
</evidence>
<dbReference type="SUPFAM" id="SSF52540">
    <property type="entry name" value="P-loop containing nucleoside triphosphate hydrolases"/>
    <property type="match status" value="1"/>
</dbReference>
<name>A0AAW9DCK5_9BACT</name>
<dbReference type="InterPro" id="IPR038461">
    <property type="entry name" value="Schlafen_AlbA_2_dom_sf"/>
</dbReference>
<dbReference type="Gene3D" id="3.30.950.30">
    <property type="entry name" value="Schlafen, AAA domain"/>
    <property type="match status" value="1"/>
</dbReference>
<dbReference type="AlphaFoldDB" id="A0AAW9DCK5"/>
<dbReference type="EMBL" id="JAUQUR010000007">
    <property type="protein sequence ID" value="MDX4069858.1"/>
    <property type="molecule type" value="Genomic_DNA"/>
</dbReference>
<feature type="domain" description="NACHT" evidence="1">
    <location>
        <begin position="363"/>
        <end position="496"/>
    </location>
</feature>
<dbReference type="PROSITE" id="PS50837">
    <property type="entry name" value="NACHT"/>
    <property type="match status" value="1"/>
</dbReference>
<proteinExistence type="predicted"/>
<accession>A0AAW9DCK5</accession>
<dbReference type="Proteomes" id="UP001283691">
    <property type="component" value="Unassembled WGS sequence"/>
</dbReference>
<gene>
    <name evidence="2" type="ORF">Q6A80_09010</name>
</gene>
<comment type="caution">
    <text evidence="2">The sequence shown here is derived from an EMBL/GenBank/DDBJ whole genome shotgun (WGS) entry which is preliminary data.</text>
</comment>
<evidence type="ECO:0000259" key="1">
    <source>
        <dbReference type="PROSITE" id="PS50837"/>
    </source>
</evidence>
<dbReference type="InterPro" id="IPR027417">
    <property type="entry name" value="P-loop_NTPase"/>
</dbReference>
<organism evidence="2 3">
    <name type="scientific">Aliarcobacter skirrowii</name>
    <dbReference type="NCBI Taxonomy" id="28200"/>
    <lineage>
        <taxon>Bacteria</taxon>
        <taxon>Pseudomonadati</taxon>
        <taxon>Campylobacterota</taxon>
        <taxon>Epsilonproteobacteria</taxon>
        <taxon>Campylobacterales</taxon>
        <taxon>Arcobacteraceae</taxon>
        <taxon>Aliarcobacter</taxon>
    </lineage>
</organism>
<dbReference type="InterPro" id="IPR007111">
    <property type="entry name" value="NACHT_NTPase"/>
</dbReference>